<dbReference type="AlphaFoldDB" id="A0A9P4PPS0"/>
<name>A0A9P4PPS0_9PLEO</name>
<dbReference type="OrthoDB" id="422086at2759"/>
<accession>A0A9P4PPS0</accession>
<evidence type="ECO:0000313" key="2">
    <source>
        <dbReference type="EMBL" id="KAF2448141.1"/>
    </source>
</evidence>
<dbReference type="EMBL" id="MU001495">
    <property type="protein sequence ID" value="KAF2448141.1"/>
    <property type="molecule type" value="Genomic_DNA"/>
</dbReference>
<sequence>NELTQKGADSENQPPQSIEREYMQKAALYVTSLPEDVGPTAELIKGVTTKLQRPYAPSAVLEPDVVEVFKVRYVDAVIAYLDEINKGTKPVTKDQIGEILTTGDGNFLYLCAVLADQEYLSIDNLDQIVGLSKAVEGVLPEDDDAKSASPAPAGALKDPLEGMTSWPAREKRENVPKCRTCVLSGFPENLSINKLQALVWGGRIESLQLPKSGSGKALVKFFQPEACEKYFAATENGITIPGSKTVVFVERTEGPNSVNDVLAACTEGDATRCVRAYDADEDWGDVLLMKLASRAKGGQPKREVDTIKRGKTARGRTYIEFRFANIYAALQFKRELSDDQEWEHCTIVYAPDPCETAQGVHVKDEGEKEESSGFL</sequence>
<evidence type="ECO:0000313" key="3">
    <source>
        <dbReference type="Proteomes" id="UP000799764"/>
    </source>
</evidence>
<comment type="caution">
    <text evidence="2">The sequence shown here is derived from an EMBL/GenBank/DDBJ whole genome shotgun (WGS) entry which is preliminary data.</text>
</comment>
<organism evidence="2 3">
    <name type="scientific">Karstenula rhodostoma CBS 690.94</name>
    <dbReference type="NCBI Taxonomy" id="1392251"/>
    <lineage>
        <taxon>Eukaryota</taxon>
        <taxon>Fungi</taxon>
        <taxon>Dikarya</taxon>
        <taxon>Ascomycota</taxon>
        <taxon>Pezizomycotina</taxon>
        <taxon>Dothideomycetes</taxon>
        <taxon>Pleosporomycetidae</taxon>
        <taxon>Pleosporales</taxon>
        <taxon>Massarineae</taxon>
        <taxon>Didymosphaeriaceae</taxon>
        <taxon>Karstenula</taxon>
    </lineage>
</organism>
<reference evidence="2" key="1">
    <citation type="journal article" date="2020" name="Stud. Mycol.">
        <title>101 Dothideomycetes genomes: a test case for predicting lifestyles and emergence of pathogens.</title>
        <authorList>
            <person name="Haridas S."/>
            <person name="Albert R."/>
            <person name="Binder M."/>
            <person name="Bloem J."/>
            <person name="Labutti K."/>
            <person name="Salamov A."/>
            <person name="Andreopoulos B."/>
            <person name="Baker S."/>
            <person name="Barry K."/>
            <person name="Bills G."/>
            <person name="Bluhm B."/>
            <person name="Cannon C."/>
            <person name="Castanera R."/>
            <person name="Culley D."/>
            <person name="Daum C."/>
            <person name="Ezra D."/>
            <person name="Gonzalez J."/>
            <person name="Henrissat B."/>
            <person name="Kuo A."/>
            <person name="Liang C."/>
            <person name="Lipzen A."/>
            <person name="Lutzoni F."/>
            <person name="Magnuson J."/>
            <person name="Mondo S."/>
            <person name="Nolan M."/>
            <person name="Ohm R."/>
            <person name="Pangilinan J."/>
            <person name="Park H.-J."/>
            <person name="Ramirez L."/>
            <person name="Alfaro M."/>
            <person name="Sun H."/>
            <person name="Tritt A."/>
            <person name="Yoshinaga Y."/>
            <person name="Zwiers L.-H."/>
            <person name="Turgeon B."/>
            <person name="Goodwin S."/>
            <person name="Spatafora J."/>
            <person name="Crous P."/>
            <person name="Grigoriev I."/>
        </authorList>
    </citation>
    <scope>NUCLEOTIDE SEQUENCE</scope>
    <source>
        <strain evidence="2">CBS 690.94</strain>
    </source>
</reference>
<keyword evidence="3" id="KW-1185">Reference proteome</keyword>
<protein>
    <submittedName>
        <fullName evidence="2">Uncharacterized protein</fullName>
    </submittedName>
</protein>
<feature type="region of interest" description="Disordered" evidence="1">
    <location>
        <begin position="141"/>
        <end position="160"/>
    </location>
</feature>
<proteinExistence type="predicted"/>
<evidence type="ECO:0000256" key="1">
    <source>
        <dbReference type="SAM" id="MobiDB-lite"/>
    </source>
</evidence>
<gene>
    <name evidence="2" type="ORF">P171DRAFT_353738</name>
</gene>
<feature type="non-terminal residue" evidence="2">
    <location>
        <position position="1"/>
    </location>
</feature>
<dbReference type="Proteomes" id="UP000799764">
    <property type="component" value="Unassembled WGS sequence"/>
</dbReference>